<protein>
    <submittedName>
        <fullName evidence="1">Uncharacterized protein</fullName>
    </submittedName>
</protein>
<dbReference type="Pfam" id="PF22011">
    <property type="entry name" value="DUF6931"/>
    <property type="match status" value="1"/>
</dbReference>
<gene>
    <name evidence="1" type="ORF">LHA26_17240</name>
</gene>
<proteinExistence type="predicted"/>
<evidence type="ECO:0000313" key="2">
    <source>
        <dbReference type="Proteomes" id="UP001056937"/>
    </source>
</evidence>
<dbReference type="Proteomes" id="UP001056937">
    <property type="component" value="Chromosome 2"/>
</dbReference>
<accession>A0ABY4XDX1</accession>
<dbReference type="InterPro" id="IPR053855">
    <property type="entry name" value="DUF6931"/>
</dbReference>
<dbReference type="RefSeq" id="WP_252168731.1">
    <property type="nucleotide sequence ID" value="NZ_CP084931.1"/>
</dbReference>
<reference evidence="1" key="1">
    <citation type="journal article" date="2022" name="Toxins">
        <title>Genomic Analysis of Sphingopyxis sp. USTB-05 for Biodegrading Cyanobacterial Hepatotoxins.</title>
        <authorList>
            <person name="Liu C."/>
            <person name="Xu Q."/>
            <person name="Zhao Z."/>
            <person name="Zhang H."/>
            <person name="Liu X."/>
            <person name="Yin C."/>
            <person name="Liu Y."/>
            <person name="Yan H."/>
        </authorList>
    </citation>
    <scope>NUCLEOTIDE SEQUENCE</scope>
    <source>
        <strain evidence="1">NBD5</strain>
    </source>
</reference>
<sequence length="179" mass="18424">MSDWPATIWTEAGQITALLGWPPQPDERAPPPRFFEALRAAGRDRDAIRFLAQALPRFEAVAWAARMVASQGRAPDPALLAAVTAWLRDPSEAHRRAAGAVAAARPAASPARLCAFAAFTAGGSLAPDGAPPFAAPRATAGRFVAGAVLAAAAEQADPPAARAAALDAGLLLARQGHQP</sequence>
<dbReference type="EMBL" id="CP084931">
    <property type="protein sequence ID" value="USI74916.1"/>
    <property type="molecule type" value="Genomic_DNA"/>
</dbReference>
<name>A0ABY4XDX1_9SPHN</name>
<evidence type="ECO:0000313" key="1">
    <source>
        <dbReference type="EMBL" id="USI74916.1"/>
    </source>
</evidence>
<organism evidence="1 2">
    <name type="scientific">Sphingomonas morindae</name>
    <dbReference type="NCBI Taxonomy" id="1541170"/>
    <lineage>
        <taxon>Bacteria</taxon>
        <taxon>Pseudomonadati</taxon>
        <taxon>Pseudomonadota</taxon>
        <taxon>Alphaproteobacteria</taxon>
        <taxon>Sphingomonadales</taxon>
        <taxon>Sphingomonadaceae</taxon>
        <taxon>Sphingomonas</taxon>
    </lineage>
</organism>
<keyword evidence="2" id="KW-1185">Reference proteome</keyword>